<protein>
    <submittedName>
        <fullName evidence="2">Uncharacterized protein</fullName>
    </submittedName>
</protein>
<comment type="caution">
    <text evidence="2">The sequence shown here is derived from an EMBL/GenBank/DDBJ whole genome shotgun (WGS) entry which is preliminary data.</text>
</comment>
<name>A0A7J7NZA9_9MAGN</name>
<evidence type="ECO:0000256" key="1">
    <source>
        <dbReference type="SAM" id="Phobius"/>
    </source>
</evidence>
<sequence length="77" mass="9089">MTTEAFCRPIRDSWDQTYEKLYQFFPCLADPARRSSLGSKTALVTLHLVFVGVLFLFDVDLIHKTKKEPWYVCQLRF</sequence>
<evidence type="ECO:0000313" key="3">
    <source>
        <dbReference type="Proteomes" id="UP000541444"/>
    </source>
</evidence>
<reference evidence="2 3" key="1">
    <citation type="journal article" date="2020" name="IScience">
        <title>Genome Sequencing of the Endangered Kingdonia uniflora (Circaeasteraceae, Ranunculales) Reveals Potential Mechanisms of Evolutionary Specialization.</title>
        <authorList>
            <person name="Sun Y."/>
            <person name="Deng T."/>
            <person name="Zhang A."/>
            <person name="Moore M.J."/>
            <person name="Landis J.B."/>
            <person name="Lin N."/>
            <person name="Zhang H."/>
            <person name="Zhang X."/>
            <person name="Huang J."/>
            <person name="Zhang X."/>
            <person name="Sun H."/>
            <person name="Wang H."/>
        </authorList>
    </citation>
    <scope>NUCLEOTIDE SEQUENCE [LARGE SCALE GENOMIC DNA]</scope>
    <source>
        <strain evidence="2">TB1705</strain>
        <tissue evidence="2">Leaf</tissue>
    </source>
</reference>
<keyword evidence="1" id="KW-0812">Transmembrane</keyword>
<organism evidence="2 3">
    <name type="scientific">Kingdonia uniflora</name>
    <dbReference type="NCBI Taxonomy" id="39325"/>
    <lineage>
        <taxon>Eukaryota</taxon>
        <taxon>Viridiplantae</taxon>
        <taxon>Streptophyta</taxon>
        <taxon>Embryophyta</taxon>
        <taxon>Tracheophyta</taxon>
        <taxon>Spermatophyta</taxon>
        <taxon>Magnoliopsida</taxon>
        <taxon>Ranunculales</taxon>
        <taxon>Circaeasteraceae</taxon>
        <taxon>Kingdonia</taxon>
    </lineage>
</organism>
<proteinExistence type="predicted"/>
<gene>
    <name evidence="2" type="ORF">GIB67_007039</name>
</gene>
<dbReference type="OrthoDB" id="9909019at2759"/>
<accession>A0A7J7NZA9</accession>
<dbReference type="AlphaFoldDB" id="A0A7J7NZA9"/>
<feature type="transmembrane region" description="Helical" evidence="1">
    <location>
        <begin position="41"/>
        <end position="59"/>
    </location>
</feature>
<dbReference type="Proteomes" id="UP000541444">
    <property type="component" value="Unassembled WGS sequence"/>
</dbReference>
<evidence type="ECO:0000313" key="2">
    <source>
        <dbReference type="EMBL" id="KAF6172526.1"/>
    </source>
</evidence>
<keyword evidence="1" id="KW-1133">Transmembrane helix</keyword>
<keyword evidence="1" id="KW-0472">Membrane</keyword>
<keyword evidence="3" id="KW-1185">Reference proteome</keyword>
<dbReference type="EMBL" id="JACGCM010000427">
    <property type="protein sequence ID" value="KAF6172526.1"/>
    <property type="molecule type" value="Genomic_DNA"/>
</dbReference>